<protein>
    <submittedName>
        <fullName evidence="1">Phytanoyl-CoA dioxygenase family protein</fullName>
    </submittedName>
</protein>
<sequence>MPVSLPSSTETGALGVPHLKRMWAFAVAARSATEPSRPGEERLDHQVLNALGVGLHQTWEYLMHNASTFEAFEAWIVATAGTPDPFNVERLRAAVHREPCPKVARAWLDAIEASPPVLSDADLAHWNEHGYVVLHDAITEAERQAAVKTICAHVGADLEDPESWYRSSTDRHGIMVELIQHSALDAARRSPRIHKAFAQLWGTADLWPTADRCGFHPPQRQYCPFPGPDLHWDLDLAAPLAFDTQGILYFTDTPAEQGALTVVPGFHHKLPDWLTTLEPGVDPHQQDLHALGSKPIAGRAGDLVIWHAWLPHGSRPNLGERPRIVQYITHAATVGMTTARAG</sequence>
<dbReference type="AlphaFoldDB" id="A0A846ZPQ9"/>
<comment type="caution">
    <text evidence="1">The sequence shown here is derived from an EMBL/GenBank/DDBJ whole genome shotgun (WGS) entry which is preliminary data.</text>
</comment>
<keyword evidence="1" id="KW-0223">Dioxygenase</keyword>
<dbReference type="InterPro" id="IPR008775">
    <property type="entry name" value="Phytyl_CoA_dOase-like"/>
</dbReference>
<name>A0A846ZPQ9_9GAMM</name>
<dbReference type="EMBL" id="JAAZQD010000004">
    <property type="protein sequence ID" value="NKZ39489.1"/>
    <property type="molecule type" value="Genomic_DNA"/>
</dbReference>
<dbReference type="Proteomes" id="UP000541636">
    <property type="component" value="Unassembled WGS sequence"/>
</dbReference>
<gene>
    <name evidence="1" type="ORF">HF690_11070</name>
</gene>
<dbReference type="Pfam" id="PF05721">
    <property type="entry name" value="PhyH"/>
    <property type="match status" value="1"/>
</dbReference>
<proteinExistence type="predicted"/>
<keyword evidence="1" id="KW-0560">Oxidoreductase</keyword>
<dbReference type="PANTHER" id="PTHR31630">
    <property type="entry name" value="PHYTANOYL-COA DIOXYGENASE-RELATED-RELATED"/>
    <property type="match status" value="1"/>
</dbReference>
<dbReference type="PANTHER" id="PTHR31630:SF6">
    <property type="entry name" value="PHYTANOYL-COA DIOXYGENASE-RELATED"/>
    <property type="match status" value="1"/>
</dbReference>
<organism evidence="1 2">
    <name type="scientific">Oleiagrimonas citrea</name>
    <dbReference type="NCBI Taxonomy" id="1665687"/>
    <lineage>
        <taxon>Bacteria</taxon>
        <taxon>Pseudomonadati</taxon>
        <taxon>Pseudomonadota</taxon>
        <taxon>Gammaproteobacteria</taxon>
        <taxon>Lysobacterales</taxon>
        <taxon>Rhodanobacteraceae</taxon>
        <taxon>Oleiagrimonas</taxon>
    </lineage>
</organism>
<evidence type="ECO:0000313" key="2">
    <source>
        <dbReference type="Proteomes" id="UP000541636"/>
    </source>
</evidence>
<accession>A0A846ZPQ9</accession>
<dbReference type="GO" id="GO:0016706">
    <property type="term" value="F:2-oxoglutarate-dependent dioxygenase activity"/>
    <property type="evidence" value="ECO:0007669"/>
    <property type="project" value="UniProtKB-ARBA"/>
</dbReference>
<dbReference type="SUPFAM" id="SSF51197">
    <property type="entry name" value="Clavaminate synthase-like"/>
    <property type="match status" value="1"/>
</dbReference>
<keyword evidence="2" id="KW-1185">Reference proteome</keyword>
<evidence type="ECO:0000313" key="1">
    <source>
        <dbReference type="EMBL" id="NKZ39489.1"/>
    </source>
</evidence>
<dbReference type="RefSeq" id="WP_168609479.1">
    <property type="nucleotide sequence ID" value="NZ_JAAZQD010000004.1"/>
</dbReference>
<reference evidence="1 2" key="1">
    <citation type="journal article" date="2017" name="Int. J. Syst. Evol. Microbiol.">
        <title>Oleiagrimonas citrea sp. nov., a marine bacterium isolated from tidal flat sediment and emended description of the genus Oleiagrimonas Fang et al. 2015 and Oleiagrimonas soli.</title>
        <authorList>
            <person name="Yang S.H."/>
            <person name="Seo H.S."/>
            <person name="Seong C.N."/>
            <person name="Kwon K.K."/>
        </authorList>
    </citation>
    <scope>NUCLEOTIDE SEQUENCE [LARGE SCALE GENOMIC DNA]</scope>
    <source>
        <strain evidence="1 2">MEBiC09124</strain>
    </source>
</reference>
<dbReference type="Gene3D" id="2.60.120.620">
    <property type="entry name" value="q2cbj1_9rhob like domain"/>
    <property type="match status" value="1"/>
</dbReference>